<reference evidence="1 2" key="1">
    <citation type="submission" date="2020-08" db="EMBL/GenBank/DDBJ databases">
        <title>Genomic Encyclopedia of Type Strains, Phase III (KMG-III): the genomes of soil and plant-associated and newly described type strains.</title>
        <authorList>
            <person name="Whitman W."/>
        </authorList>
    </citation>
    <scope>NUCLEOTIDE SEQUENCE [LARGE SCALE GENOMIC DNA]</scope>
    <source>
        <strain evidence="1 2">CECT 7753</strain>
    </source>
</reference>
<sequence length="72" mass="7764">MLRSSSAIGSATSCRWTPCPYDYDAVMIFATTMQQAGSPVPAKFLPALTKRRYEGITGSVAFDAKAICAMPR</sequence>
<gene>
    <name evidence="1" type="ORF">FHS02_000698</name>
</gene>
<protein>
    <submittedName>
        <fullName evidence="1">ABC-type branched-subunit amino acid transport system substrate-binding protein</fullName>
    </submittedName>
</protein>
<accession>A0A7W5HAG3</accession>
<dbReference type="Gene3D" id="3.40.50.2300">
    <property type="match status" value="1"/>
</dbReference>
<proteinExistence type="predicted"/>
<comment type="caution">
    <text evidence="1">The sequence shown here is derived from an EMBL/GenBank/DDBJ whole genome shotgun (WGS) entry which is preliminary data.</text>
</comment>
<dbReference type="AlphaFoldDB" id="A0A7W5HAG3"/>
<evidence type="ECO:0000313" key="2">
    <source>
        <dbReference type="Proteomes" id="UP000584325"/>
    </source>
</evidence>
<dbReference type="InterPro" id="IPR028082">
    <property type="entry name" value="Peripla_BP_I"/>
</dbReference>
<name>A0A7W5HAG3_9BURK</name>
<dbReference type="SUPFAM" id="SSF53822">
    <property type="entry name" value="Periplasmic binding protein-like I"/>
    <property type="match status" value="1"/>
</dbReference>
<evidence type="ECO:0000313" key="1">
    <source>
        <dbReference type="EMBL" id="MBB3219911.1"/>
    </source>
</evidence>
<dbReference type="EMBL" id="JACHXS010000001">
    <property type="protein sequence ID" value="MBB3219911.1"/>
    <property type="molecule type" value="Genomic_DNA"/>
</dbReference>
<dbReference type="Proteomes" id="UP000584325">
    <property type="component" value="Unassembled WGS sequence"/>
</dbReference>
<organism evidence="1 2">
    <name type="scientific">Pseudoduganella umbonata</name>
    <dbReference type="NCBI Taxonomy" id="864828"/>
    <lineage>
        <taxon>Bacteria</taxon>
        <taxon>Pseudomonadati</taxon>
        <taxon>Pseudomonadota</taxon>
        <taxon>Betaproteobacteria</taxon>
        <taxon>Burkholderiales</taxon>
        <taxon>Oxalobacteraceae</taxon>
        <taxon>Telluria group</taxon>
        <taxon>Pseudoduganella</taxon>
    </lineage>
</organism>